<feature type="region of interest" description="Disordered" evidence="1">
    <location>
        <begin position="474"/>
        <end position="495"/>
    </location>
</feature>
<feature type="region of interest" description="Disordered" evidence="1">
    <location>
        <begin position="513"/>
        <end position="593"/>
    </location>
</feature>
<evidence type="ECO:0000256" key="1">
    <source>
        <dbReference type="SAM" id="MobiDB-lite"/>
    </source>
</evidence>
<organism evidence="2 3">
    <name type="scientific">Alternaria alternata</name>
    <name type="common">Alternaria rot fungus</name>
    <name type="synonym">Torula alternata</name>
    <dbReference type="NCBI Taxonomy" id="5599"/>
    <lineage>
        <taxon>Eukaryota</taxon>
        <taxon>Fungi</taxon>
        <taxon>Dikarya</taxon>
        <taxon>Ascomycota</taxon>
        <taxon>Pezizomycotina</taxon>
        <taxon>Dothideomycetes</taxon>
        <taxon>Pleosporomycetidae</taxon>
        <taxon>Pleosporales</taxon>
        <taxon>Pleosporineae</taxon>
        <taxon>Pleosporaceae</taxon>
        <taxon>Alternaria</taxon>
        <taxon>Alternaria sect. Alternaria</taxon>
        <taxon>Alternaria alternata complex</taxon>
    </lineage>
</organism>
<dbReference type="AlphaFoldDB" id="A0A177DGU3"/>
<dbReference type="RefSeq" id="XP_018383460.1">
    <property type="nucleotide sequence ID" value="XM_018530861.1"/>
</dbReference>
<accession>A0A177DGU3</accession>
<sequence length="725" mass="80248">MVSADLNTIVWLISSFDYPSITFFMRSIYSDEPDLQCSTVPIFSSLCIKLLLNLCLSSFLFSSDHILVIDTSFGSIFDYPFLILDILFQHRSPTQRQIPSTFTKMSTNTFATQSDMVQRINIGGLRLPTDQERARISQLSARPQLISIPQLPIQTSFGFYGSYPSPAAFQQQPFFPSPGVAATNCFPPGAFPHQQQLHNLGRSQPTFSSGVAAFSGFPVGVFANQQPQYHTPGRPQPVYAPGVAATNCFPTGASPHQLQYFPQAQTYGGQYSQNAFTAPVQGPWAAQNVASTAAPPAQQEEQYFDLTRDDEEEVRAPTLAPACPVVPVSAAQDTGLLTPADTPSSLEAPSVPEAPCHLGERVKHLQLTIRESYEPCAFRLFRSFMFMNIKQQREYCSLFWPSNEAAYEDILRASKLSLDFSTIYYLRLSLTSKLKEAKSEEEREKLEEETEVICAEMERTCKAKLQDRRDEENLSNLHQAVTTTKGKRSKASRAAQLEVWNEENVRVQEAKQERWAKLDGQQTSTSLAGQKRKQRVQEEPNPAPKKRGRPPKVRAAEDVAVVKEKKKRGRPRKSPVVQEPTPEHAIDEAEDDGALEAALYAGLCEDVVGEEEDGSSEAAPQTWLAADDSDVVDESAEVEPSGRVQMHDEDDRVAGAVAEDRPEEVRVDESAAVIVSSSQEHGQEEEGCDEDSLFGDSLFEDFELGNLLDTGAANDIGATLDGMFF</sequence>
<dbReference type="Proteomes" id="UP000077248">
    <property type="component" value="Unassembled WGS sequence"/>
</dbReference>
<dbReference type="GeneID" id="29116455"/>
<evidence type="ECO:0000313" key="2">
    <source>
        <dbReference type="EMBL" id="OAG18039.1"/>
    </source>
</evidence>
<keyword evidence="3" id="KW-1185">Reference proteome</keyword>
<dbReference type="KEGG" id="aalt:CC77DRAFT_249805"/>
<dbReference type="InterPro" id="IPR017956">
    <property type="entry name" value="AT_hook_DNA-bd_motif"/>
</dbReference>
<dbReference type="GO" id="GO:0003677">
    <property type="term" value="F:DNA binding"/>
    <property type="evidence" value="ECO:0007669"/>
    <property type="project" value="InterPro"/>
</dbReference>
<feature type="compositionally biased region" description="Basic and acidic residues" evidence="1">
    <location>
        <begin position="554"/>
        <end position="563"/>
    </location>
</feature>
<feature type="compositionally biased region" description="Basic residues" evidence="1">
    <location>
        <begin position="564"/>
        <end position="573"/>
    </location>
</feature>
<feature type="compositionally biased region" description="Polar residues" evidence="1">
    <location>
        <begin position="474"/>
        <end position="484"/>
    </location>
</feature>
<dbReference type="EMBL" id="KV441485">
    <property type="protein sequence ID" value="OAG18039.1"/>
    <property type="molecule type" value="Genomic_DNA"/>
</dbReference>
<evidence type="ECO:0000313" key="3">
    <source>
        <dbReference type="Proteomes" id="UP000077248"/>
    </source>
</evidence>
<name>A0A177DGU3_ALTAL</name>
<dbReference type="SMART" id="SM00384">
    <property type="entry name" value="AT_hook"/>
    <property type="match status" value="2"/>
</dbReference>
<protein>
    <submittedName>
        <fullName evidence="2">Uncharacterized protein</fullName>
    </submittedName>
</protein>
<dbReference type="VEuPathDB" id="FungiDB:CC77DRAFT_249805"/>
<reference evidence="2 3" key="1">
    <citation type="submission" date="2016-05" db="EMBL/GenBank/DDBJ databases">
        <title>Comparative analysis of secretome profiles of manganese(II)-oxidizing ascomycete fungi.</title>
        <authorList>
            <consortium name="DOE Joint Genome Institute"/>
            <person name="Zeiner C.A."/>
            <person name="Purvine S.O."/>
            <person name="Zink E.M."/>
            <person name="Wu S."/>
            <person name="Pasa-Tolic L."/>
            <person name="Chaput D.L."/>
            <person name="Haridas S."/>
            <person name="Grigoriev I.V."/>
            <person name="Santelli C.M."/>
            <person name="Hansel C.M."/>
        </authorList>
    </citation>
    <scope>NUCLEOTIDE SEQUENCE [LARGE SCALE GENOMIC DNA]</scope>
    <source>
        <strain evidence="2 3">SRC1lrK2f</strain>
    </source>
</reference>
<proteinExistence type="predicted"/>
<feature type="region of interest" description="Disordered" evidence="1">
    <location>
        <begin position="609"/>
        <end position="630"/>
    </location>
</feature>
<gene>
    <name evidence="2" type="ORF">CC77DRAFT_249805</name>
</gene>